<organism evidence="1 2">
    <name type="scientific">Knoellia koreensis</name>
    <dbReference type="NCBI Taxonomy" id="2730921"/>
    <lineage>
        <taxon>Bacteria</taxon>
        <taxon>Bacillati</taxon>
        <taxon>Actinomycetota</taxon>
        <taxon>Actinomycetes</taxon>
        <taxon>Micrococcales</taxon>
        <taxon>Intrasporangiaceae</taxon>
        <taxon>Knoellia</taxon>
    </lineage>
</organism>
<keyword evidence="2" id="KW-1185">Reference proteome</keyword>
<dbReference type="InterPro" id="IPR058532">
    <property type="entry name" value="YjbR/MT2646/Rv2570-like"/>
</dbReference>
<dbReference type="AlphaFoldDB" id="A0A849HFP1"/>
<evidence type="ECO:0000313" key="2">
    <source>
        <dbReference type="Proteomes" id="UP000588586"/>
    </source>
</evidence>
<sequence length="140" mass="15278">MGASTEADDLSPAVVARLGEICLALPQAVEQDAWRGVRWRIRQRTFAHVAHVDPADGSVFSQAAPVPHAVDVVTFRSSGEELESLVRSGYPFYKPQWSPTVVGLAIEHDVDWAEVAELLTESYCLMAPRRLARLVAPPSG</sequence>
<proteinExistence type="predicted"/>
<keyword evidence="1" id="KW-0238">DNA-binding</keyword>
<evidence type="ECO:0000313" key="1">
    <source>
        <dbReference type="EMBL" id="NNM46238.1"/>
    </source>
</evidence>
<name>A0A849HFP1_9MICO</name>
<gene>
    <name evidence="1" type="ORF">HJG52_09495</name>
</gene>
<reference evidence="1 2" key="1">
    <citation type="submission" date="2020-04" db="EMBL/GenBank/DDBJ databases">
        <title>Knoellia sp. isolate from air conditioner.</title>
        <authorList>
            <person name="Chea S."/>
            <person name="Kim D.-U."/>
        </authorList>
    </citation>
    <scope>NUCLEOTIDE SEQUENCE [LARGE SCALE GENOMIC DNA]</scope>
    <source>
        <strain evidence="1 2">DB2414S</strain>
    </source>
</reference>
<dbReference type="SUPFAM" id="SSF142906">
    <property type="entry name" value="YjbR-like"/>
    <property type="match status" value="1"/>
</dbReference>
<protein>
    <submittedName>
        <fullName evidence="1">MmcQ/YjbR family DNA-binding protein</fullName>
    </submittedName>
</protein>
<dbReference type="InterPro" id="IPR038056">
    <property type="entry name" value="YjbR-like_sf"/>
</dbReference>
<dbReference type="Pfam" id="PF04237">
    <property type="entry name" value="YjbR"/>
    <property type="match status" value="1"/>
</dbReference>
<dbReference type="EMBL" id="JABEPQ010000002">
    <property type="protein sequence ID" value="NNM46238.1"/>
    <property type="molecule type" value="Genomic_DNA"/>
</dbReference>
<dbReference type="GO" id="GO:0003677">
    <property type="term" value="F:DNA binding"/>
    <property type="evidence" value="ECO:0007669"/>
    <property type="project" value="UniProtKB-KW"/>
</dbReference>
<dbReference type="Gene3D" id="3.90.1150.30">
    <property type="match status" value="1"/>
</dbReference>
<comment type="caution">
    <text evidence="1">The sequence shown here is derived from an EMBL/GenBank/DDBJ whole genome shotgun (WGS) entry which is preliminary data.</text>
</comment>
<accession>A0A849HFP1</accession>
<dbReference type="RefSeq" id="WP_171243363.1">
    <property type="nucleotide sequence ID" value="NZ_JABEPQ010000002.1"/>
</dbReference>
<dbReference type="Proteomes" id="UP000588586">
    <property type="component" value="Unassembled WGS sequence"/>
</dbReference>